<protein>
    <submittedName>
        <fullName evidence="1">Uncharacterized protein</fullName>
    </submittedName>
</protein>
<proteinExistence type="predicted"/>
<dbReference type="AlphaFoldDB" id="A0A9P8PMX3"/>
<evidence type="ECO:0000313" key="2">
    <source>
        <dbReference type="Proteomes" id="UP000788993"/>
    </source>
</evidence>
<gene>
    <name evidence="1" type="ORF">OGATHE_001593</name>
</gene>
<organism evidence="1 2">
    <name type="scientific">Ogataea polymorpha</name>
    <dbReference type="NCBI Taxonomy" id="460523"/>
    <lineage>
        <taxon>Eukaryota</taxon>
        <taxon>Fungi</taxon>
        <taxon>Dikarya</taxon>
        <taxon>Ascomycota</taxon>
        <taxon>Saccharomycotina</taxon>
        <taxon>Pichiomycetes</taxon>
        <taxon>Pichiales</taxon>
        <taxon>Pichiaceae</taxon>
        <taxon>Ogataea</taxon>
    </lineage>
</organism>
<sequence>MLVRSHWIASLRRAVSFRDSHIRTLRTRPNVATKRKFAQPSLEQLVEPPRARSKFQRANATDIQNASISKPPAQIEREMKRQFEKDGLDYDPEFVQQLIQQSQKEEKMYKNILQDPEKAKEYTAEEMQAFVEWLVRDCEEFLANQDVDTEQRDRELDQTVDHMINSDPTPENMAGMFSGMEKIVQGLKSPGIDKLVQFLSMICRKGNEELRKYIPLYSLLRIFNISTQIRDLETRAKCIHMAGNLIYSATDARADPINEMFYIESLMKFHKGHTAERLYNSRQGKPDVAGQRFWNELGVRVYLENRKIDDAEAIAAKTKQQFHYLHPTICLALADWYMAKERFEDAFRWWGELRAVMNSQGLIESLPQPETQVLDDEQLVYEYHNREDPVTFDHVTELVIGFLQWKRYDEAMEILEVTTRRDKQFLFYFMDKFRTSMSFPQHEMLRHVLHSSSYHPSMSKFMLSELASVNQTRSFEQAEVLDGIVVSLREILDLKIISPKERIVASSIIDSIKGGQCLTTMECRELFKMLLRIKSKRTYILVTQVLNEMNETFERMSSSDKLQIFPPVSSHFYLLLVQLFGRQKKPDLAKIEAIVRLMESKGIGMVTLMANQLILTYKKAGRPDRAIEFARHYMNTNENFQLTNDFCRITFSVYRYVQMKSAVHKLAYKRRLQEIQDIFRRISRTPGFDMSPELLNELTLTFLKYGDYVSAICALQLYGMVCNKSLEKTTLLLVNDYLEKSFAKMKSKLTEYENDQMLARISQLRETIGFKSLQNLSDNPLDLNWRDAASYIIRYLNVFDFNPNPFSLKNHDGHFTSTQENEDAKSRFETLLLESQEDYQLPKVYLSDIVQL</sequence>
<keyword evidence="2" id="KW-1185">Reference proteome</keyword>
<dbReference type="EMBL" id="JAEUBD010000382">
    <property type="protein sequence ID" value="KAH3675253.1"/>
    <property type="molecule type" value="Genomic_DNA"/>
</dbReference>
<dbReference type="Proteomes" id="UP000788993">
    <property type="component" value="Unassembled WGS sequence"/>
</dbReference>
<reference evidence="1" key="1">
    <citation type="journal article" date="2021" name="Open Biol.">
        <title>Shared evolutionary footprints suggest mitochondrial oxidative damage underlies multiple complex I losses in fungi.</title>
        <authorList>
            <person name="Schikora-Tamarit M.A."/>
            <person name="Marcet-Houben M."/>
            <person name="Nosek J."/>
            <person name="Gabaldon T."/>
        </authorList>
    </citation>
    <scope>NUCLEOTIDE SEQUENCE</scope>
    <source>
        <strain evidence="1">NCAIM Y.01608</strain>
    </source>
</reference>
<accession>A0A9P8PMX3</accession>
<comment type="caution">
    <text evidence="1">The sequence shown here is derived from an EMBL/GenBank/DDBJ whole genome shotgun (WGS) entry which is preliminary data.</text>
</comment>
<reference evidence="1" key="2">
    <citation type="submission" date="2021-01" db="EMBL/GenBank/DDBJ databases">
        <authorList>
            <person name="Schikora-Tamarit M.A."/>
        </authorList>
    </citation>
    <scope>NUCLEOTIDE SEQUENCE</scope>
    <source>
        <strain evidence="1">NCAIM Y.01608</strain>
    </source>
</reference>
<evidence type="ECO:0000313" key="1">
    <source>
        <dbReference type="EMBL" id="KAH3675253.1"/>
    </source>
</evidence>
<name>A0A9P8PMX3_9ASCO</name>